<comment type="cofactor">
    <cofactor evidence="1">
        <name>pyridoxal 5'-phosphate</name>
        <dbReference type="ChEBI" id="CHEBI:597326"/>
    </cofactor>
</comment>
<dbReference type="Pfam" id="PF00202">
    <property type="entry name" value="Aminotran_3"/>
    <property type="match status" value="1"/>
</dbReference>
<evidence type="ECO:0000313" key="5">
    <source>
        <dbReference type="EMBL" id="MSA95119.1"/>
    </source>
</evidence>
<dbReference type="InterPro" id="IPR050103">
    <property type="entry name" value="Class-III_PLP-dep_AT"/>
</dbReference>
<dbReference type="Gene3D" id="3.40.640.10">
    <property type="entry name" value="Type I PLP-dependent aspartate aminotransferase-like (Major domain)"/>
    <property type="match status" value="1"/>
</dbReference>
<keyword evidence="3 5" id="KW-0808">Transferase</keyword>
<dbReference type="Proteomes" id="UP000462865">
    <property type="component" value="Unassembled WGS sequence"/>
</dbReference>
<dbReference type="InterPro" id="IPR015424">
    <property type="entry name" value="PyrdxlP-dep_Trfase"/>
</dbReference>
<dbReference type="SUPFAM" id="SSF53383">
    <property type="entry name" value="PLP-dependent transferases"/>
    <property type="match status" value="1"/>
</dbReference>
<organism evidence="5 6">
    <name type="scientific">Gordonibacter urolithinfaciens</name>
    <dbReference type="NCBI Taxonomy" id="1335613"/>
    <lineage>
        <taxon>Bacteria</taxon>
        <taxon>Bacillati</taxon>
        <taxon>Actinomycetota</taxon>
        <taxon>Coriobacteriia</taxon>
        <taxon>Eggerthellales</taxon>
        <taxon>Eggerthellaceae</taxon>
        <taxon>Gordonibacter</taxon>
    </lineage>
</organism>
<sequence>MSLEEQQELEESYVMHTFGRKPVEFVRGSGMVLEDDKGREYLDFIAGIGVISLGHCHPAVVRALQQQAEKLIHVSNYYYIEGRGEVARRLSDLLNHGAPAGAEPWQSFFANSGAEANECAIKLARLHARKRAEAQARAAGAGEDEARAAASA</sequence>
<dbReference type="GO" id="GO:0042802">
    <property type="term" value="F:identical protein binding"/>
    <property type="evidence" value="ECO:0007669"/>
    <property type="project" value="TreeGrafter"/>
</dbReference>
<keyword evidence="4" id="KW-0663">Pyridoxal phosphate</keyword>
<dbReference type="PANTHER" id="PTHR11986:SF79">
    <property type="entry name" value="ACETYLORNITHINE AMINOTRANSFERASE, MITOCHONDRIAL"/>
    <property type="match status" value="1"/>
</dbReference>
<comment type="caution">
    <text evidence="5">The sequence shown here is derived from an EMBL/GenBank/DDBJ whole genome shotgun (WGS) entry which is preliminary data.</text>
</comment>
<dbReference type="EMBL" id="WKZA01000034">
    <property type="protein sequence ID" value="MSA95119.1"/>
    <property type="molecule type" value="Genomic_DNA"/>
</dbReference>
<dbReference type="GO" id="GO:0008483">
    <property type="term" value="F:transaminase activity"/>
    <property type="evidence" value="ECO:0007669"/>
    <property type="project" value="UniProtKB-KW"/>
</dbReference>
<protein>
    <submittedName>
        <fullName evidence="5">Aminotransferase class III-fold pyridoxal phosphate-dependent enzyme</fullName>
    </submittedName>
</protein>
<dbReference type="InterPro" id="IPR015422">
    <property type="entry name" value="PyrdxlP-dep_Trfase_small"/>
</dbReference>
<name>A0A7K0IAL7_9ACTN</name>
<evidence type="ECO:0000256" key="4">
    <source>
        <dbReference type="ARBA" id="ARBA00022898"/>
    </source>
</evidence>
<feature type="non-terminal residue" evidence="5">
    <location>
        <position position="152"/>
    </location>
</feature>
<dbReference type="InterPro" id="IPR015421">
    <property type="entry name" value="PyrdxlP-dep_Trfase_major"/>
</dbReference>
<accession>A0A7K0IAL7</accession>
<reference evidence="5 6" key="1">
    <citation type="journal article" date="2019" name="Nat. Med.">
        <title>A library of human gut bacterial isolates paired with longitudinal multiomics data enables mechanistic microbiome research.</title>
        <authorList>
            <person name="Poyet M."/>
            <person name="Groussin M."/>
            <person name="Gibbons S.M."/>
            <person name="Avila-Pacheco J."/>
            <person name="Jiang X."/>
            <person name="Kearney S.M."/>
            <person name="Perrotta A.R."/>
            <person name="Berdy B."/>
            <person name="Zhao S."/>
            <person name="Lieberman T.D."/>
            <person name="Swanson P.K."/>
            <person name="Smith M."/>
            <person name="Roesemann S."/>
            <person name="Alexander J.E."/>
            <person name="Rich S.A."/>
            <person name="Livny J."/>
            <person name="Vlamakis H."/>
            <person name="Clish C."/>
            <person name="Bullock K."/>
            <person name="Deik A."/>
            <person name="Scott J."/>
            <person name="Pierce K.A."/>
            <person name="Xavier R.J."/>
            <person name="Alm E.J."/>
        </authorList>
    </citation>
    <scope>NUCLEOTIDE SEQUENCE [LARGE SCALE GENOMIC DNA]</scope>
    <source>
        <strain evidence="5 6">BIOML-A1</strain>
    </source>
</reference>
<evidence type="ECO:0000256" key="3">
    <source>
        <dbReference type="ARBA" id="ARBA00022679"/>
    </source>
</evidence>
<dbReference type="GO" id="GO:0030170">
    <property type="term" value="F:pyridoxal phosphate binding"/>
    <property type="evidence" value="ECO:0007669"/>
    <property type="project" value="InterPro"/>
</dbReference>
<evidence type="ECO:0000256" key="1">
    <source>
        <dbReference type="ARBA" id="ARBA00001933"/>
    </source>
</evidence>
<dbReference type="InterPro" id="IPR005814">
    <property type="entry name" value="Aminotrans_3"/>
</dbReference>
<evidence type="ECO:0000313" key="6">
    <source>
        <dbReference type="Proteomes" id="UP000462865"/>
    </source>
</evidence>
<dbReference type="AlphaFoldDB" id="A0A7K0IAL7"/>
<dbReference type="RefSeq" id="WP_154270459.1">
    <property type="nucleotide sequence ID" value="NZ_WKZA01000034.1"/>
</dbReference>
<gene>
    <name evidence="5" type="ORF">GKG38_08645</name>
</gene>
<keyword evidence="2 5" id="KW-0032">Aminotransferase</keyword>
<proteinExistence type="predicted"/>
<dbReference type="PANTHER" id="PTHR11986">
    <property type="entry name" value="AMINOTRANSFERASE CLASS III"/>
    <property type="match status" value="1"/>
</dbReference>
<dbReference type="Gene3D" id="3.90.1150.10">
    <property type="entry name" value="Aspartate Aminotransferase, domain 1"/>
    <property type="match status" value="1"/>
</dbReference>
<evidence type="ECO:0000256" key="2">
    <source>
        <dbReference type="ARBA" id="ARBA00022576"/>
    </source>
</evidence>